<sequence length="168" mass="17478">MAHQVSFTAETMALQRALESARPEGTRLFTDPFAVSFLSRPLWLAAEVARVPVVGGLVARLYDAVVSGPRASAVAGTKLIDDTVVEAVRDGVGRVVLLGDGFDSRAWRLAELPGSRGGGSGSAGTQEAKVAAVRGVEPVGELRFLPVDFEVDDLEMSLRAAGLGASAS</sequence>
<evidence type="ECO:0008006" key="5">
    <source>
        <dbReference type="Google" id="ProtNLM"/>
    </source>
</evidence>
<dbReference type="Proteomes" id="UP000266677">
    <property type="component" value="Unassembled WGS sequence"/>
</dbReference>
<dbReference type="PANTHER" id="PTHR43619">
    <property type="entry name" value="S-ADENOSYL-L-METHIONINE-DEPENDENT METHYLTRANSFERASE YKTD-RELATED"/>
    <property type="match status" value="1"/>
</dbReference>
<dbReference type="GO" id="GO:0032259">
    <property type="term" value="P:methylation"/>
    <property type="evidence" value="ECO:0007669"/>
    <property type="project" value="UniProtKB-KW"/>
</dbReference>
<evidence type="ECO:0000313" key="4">
    <source>
        <dbReference type="Proteomes" id="UP000266677"/>
    </source>
</evidence>
<dbReference type="SUPFAM" id="SSF53335">
    <property type="entry name" value="S-adenosyl-L-methionine-dependent methyltransferases"/>
    <property type="match status" value="1"/>
</dbReference>
<reference evidence="3 4" key="1">
    <citation type="submission" date="2018-09" db="EMBL/GenBank/DDBJ databases">
        <title>YIM PH21274 draft genome.</title>
        <authorList>
            <person name="Miao C."/>
        </authorList>
    </citation>
    <scope>NUCLEOTIDE SEQUENCE [LARGE SCALE GENOMIC DNA]</scope>
    <source>
        <strain evidence="3 4">YIM PH 21724</strain>
    </source>
</reference>
<keyword evidence="2" id="KW-0808">Transferase</keyword>
<gene>
    <name evidence="3" type="ORF">D5S18_29000</name>
</gene>
<dbReference type="InterPro" id="IPR029063">
    <property type="entry name" value="SAM-dependent_MTases_sf"/>
</dbReference>
<proteinExistence type="predicted"/>
<dbReference type="EMBL" id="QZFU01000041">
    <property type="protein sequence ID" value="RJO69927.1"/>
    <property type="molecule type" value="Genomic_DNA"/>
</dbReference>
<dbReference type="GO" id="GO:0008168">
    <property type="term" value="F:methyltransferase activity"/>
    <property type="evidence" value="ECO:0007669"/>
    <property type="project" value="UniProtKB-KW"/>
</dbReference>
<keyword evidence="4" id="KW-1185">Reference proteome</keyword>
<dbReference type="PANTHER" id="PTHR43619:SF2">
    <property type="entry name" value="S-ADENOSYL-L-METHIONINE-DEPENDENT METHYLTRANSFERASES SUPERFAMILY PROTEIN"/>
    <property type="match status" value="1"/>
</dbReference>
<dbReference type="AlphaFoldDB" id="A0A3A4K1F2"/>
<evidence type="ECO:0000256" key="1">
    <source>
        <dbReference type="ARBA" id="ARBA00022603"/>
    </source>
</evidence>
<comment type="caution">
    <text evidence="3">The sequence shown here is derived from an EMBL/GenBank/DDBJ whole genome shotgun (WGS) entry which is preliminary data.</text>
</comment>
<protein>
    <recommendedName>
        <fullName evidence="5">S-adenosyl-L-methionine-dependent methyltransferase</fullName>
    </recommendedName>
</protein>
<evidence type="ECO:0000313" key="3">
    <source>
        <dbReference type="EMBL" id="RJO69927.1"/>
    </source>
</evidence>
<evidence type="ECO:0000256" key="2">
    <source>
        <dbReference type="ARBA" id="ARBA00022679"/>
    </source>
</evidence>
<organism evidence="3 4">
    <name type="scientific">Nocardia panacis</name>
    <dbReference type="NCBI Taxonomy" id="2340916"/>
    <lineage>
        <taxon>Bacteria</taxon>
        <taxon>Bacillati</taxon>
        <taxon>Actinomycetota</taxon>
        <taxon>Actinomycetes</taxon>
        <taxon>Mycobacteriales</taxon>
        <taxon>Nocardiaceae</taxon>
        <taxon>Nocardia</taxon>
    </lineage>
</organism>
<dbReference type="InterPro" id="IPR007213">
    <property type="entry name" value="Ppm1/Ppm2/Tcmp"/>
</dbReference>
<name>A0A3A4K1F2_9NOCA</name>
<dbReference type="Gene3D" id="3.40.50.150">
    <property type="entry name" value="Vaccinia Virus protein VP39"/>
    <property type="match status" value="1"/>
</dbReference>
<accession>A0A3A4K1F2</accession>
<keyword evidence="1" id="KW-0489">Methyltransferase</keyword>
<dbReference type="Pfam" id="PF04072">
    <property type="entry name" value="LCM"/>
    <property type="match status" value="1"/>
</dbReference>